<accession>A0A482WUR4</accession>
<dbReference type="GO" id="GO:0070131">
    <property type="term" value="P:positive regulation of mitochondrial translation"/>
    <property type="evidence" value="ECO:0007669"/>
    <property type="project" value="TreeGrafter"/>
</dbReference>
<organism evidence="3 4">
    <name type="scientific">Laodelphax striatellus</name>
    <name type="common">Small brown planthopper</name>
    <name type="synonym">Delphax striatella</name>
    <dbReference type="NCBI Taxonomy" id="195883"/>
    <lineage>
        <taxon>Eukaryota</taxon>
        <taxon>Metazoa</taxon>
        <taxon>Ecdysozoa</taxon>
        <taxon>Arthropoda</taxon>
        <taxon>Hexapoda</taxon>
        <taxon>Insecta</taxon>
        <taxon>Pterygota</taxon>
        <taxon>Neoptera</taxon>
        <taxon>Paraneoptera</taxon>
        <taxon>Hemiptera</taxon>
        <taxon>Auchenorrhyncha</taxon>
        <taxon>Fulgoroidea</taxon>
        <taxon>Delphacidae</taxon>
        <taxon>Criomorphinae</taxon>
        <taxon>Laodelphax</taxon>
    </lineage>
</organism>
<evidence type="ECO:0000313" key="3">
    <source>
        <dbReference type="EMBL" id="RZF36770.1"/>
    </source>
</evidence>
<dbReference type="FunCoup" id="A0A482WUR4">
    <property type="interactions" value="73"/>
</dbReference>
<dbReference type="PANTHER" id="PTHR16255">
    <property type="entry name" value="REQUIRED FOR MEIOTIC NUCLEAR DIVISION PROTEIN 1 HOMOLOG"/>
    <property type="match status" value="1"/>
</dbReference>
<gene>
    <name evidence="3" type="ORF">LSTR_LSTR005083</name>
</gene>
<dbReference type="InParanoid" id="A0A482WUR4"/>
<dbReference type="OrthoDB" id="242766at2759"/>
<dbReference type="AlphaFoldDB" id="A0A482WUR4"/>
<dbReference type="STRING" id="195883.A0A482WUR4"/>
<keyword evidence="4" id="KW-1185">Reference proteome</keyword>
<dbReference type="GO" id="GO:0005739">
    <property type="term" value="C:mitochondrion"/>
    <property type="evidence" value="ECO:0007669"/>
    <property type="project" value="UniProtKB-ARBA"/>
</dbReference>
<dbReference type="PANTHER" id="PTHR16255:SF1">
    <property type="entry name" value="REQUIRED FOR MEIOTIC NUCLEAR DIVISION PROTEIN 1 HOMOLOG"/>
    <property type="match status" value="1"/>
</dbReference>
<sequence>MFNSGRLCSTFFLYSSTTFPSRGNNAKCFKGYIGRIFHHLSGEVVPVSNVVQRSCNRKVLQHSCYLQTSVKSSFLQVRNIHIDKSPMNSTLQAMKKRVPRKKKLELDSEEHKPVGSHHVLAFATAEEYNLESLREGIIQENLYTPSDLDVFGRSDVLCAEAKYNVTDEPRQIYFFKEGAVVLWNMSIDECQSVLNSIKRYEQSSYDSKLVLSEQEIMNYTYASSGEKSSLIDGSIVLAFEESKVQTALDRYTFSNAIALSVKLGVWEGLLEEYISSIEQVTIDLKLGNKMKISRKEALKKTGELFALRHTINLSSDVLDVPDFYWDREELETLYLKMCNYFSISRRSKVVNEKINHCLELVDLISSHLNDNHHIRLEWMIIILIMVEVGIEVVHYMDR</sequence>
<feature type="domain" description="DUF155" evidence="2">
    <location>
        <begin position="172"/>
        <end position="351"/>
    </location>
</feature>
<reference evidence="3 4" key="1">
    <citation type="journal article" date="2017" name="Gigascience">
        <title>Genome sequence of the small brown planthopper, Laodelphax striatellus.</title>
        <authorList>
            <person name="Zhu J."/>
            <person name="Jiang F."/>
            <person name="Wang X."/>
            <person name="Yang P."/>
            <person name="Bao Y."/>
            <person name="Zhao W."/>
            <person name="Wang W."/>
            <person name="Lu H."/>
            <person name="Wang Q."/>
            <person name="Cui N."/>
            <person name="Li J."/>
            <person name="Chen X."/>
            <person name="Luo L."/>
            <person name="Yu J."/>
            <person name="Kang L."/>
            <person name="Cui F."/>
        </authorList>
    </citation>
    <scope>NUCLEOTIDE SEQUENCE [LARGE SCALE GENOMIC DNA]</scope>
    <source>
        <strain evidence="3">Lst14</strain>
    </source>
</reference>
<name>A0A482WUR4_LAOST</name>
<dbReference type="InterPro" id="IPR051624">
    <property type="entry name" value="RMD1/Sad1-interacting"/>
</dbReference>
<dbReference type="Proteomes" id="UP000291343">
    <property type="component" value="Unassembled WGS sequence"/>
</dbReference>
<proteinExistence type="inferred from homology"/>
<evidence type="ECO:0000256" key="1">
    <source>
        <dbReference type="ARBA" id="ARBA00008306"/>
    </source>
</evidence>
<comment type="caution">
    <text evidence="3">The sequence shown here is derived from an EMBL/GenBank/DDBJ whole genome shotgun (WGS) entry which is preliminary data.</text>
</comment>
<evidence type="ECO:0000313" key="4">
    <source>
        <dbReference type="Proteomes" id="UP000291343"/>
    </source>
</evidence>
<dbReference type="EMBL" id="QKKF02025899">
    <property type="protein sequence ID" value="RZF36770.1"/>
    <property type="molecule type" value="Genomic_DNA"/>
</dbReference>
<protein>
    <recommendedName>
        <fullName evidence="2">DUF155 domain-containing protein</fullName>
    </recommendedName>
</protein>
<dbReference type="Pfam" id="PF02582">
    <property type="entry name" value="DUF155"/>
    <property type="match status" value="1"/>
</dbReference>
<comment type="similarity">
    <text evidence="1">Belongs to the RMD1/sif2 family.</text>
</comment>
<dbReference type="InterPro" id="IPR003734">
    <property type="entry name" value="DUF155"/>
</dbReference>
<evidence type="ECO:0000259" key="2">
    <source>
        <dbReference type="Pfam" id="PF02582"/>
    </source>
</evidence>